<sequence length="236" mass="26964">MYEYKSKKSVRHSYLPCLDNISLEPRVFRKQHLLPPRGRDKVCEHSTLSLDPTLCDFTGYVVVVTTFGFCSEHPKTAFLIIRLNYFAQEMIRHDMAQLHITEGMALDRWVWRMHNRVEGFALFPLIFAMFSSLLSSSSYLDFLHLSRGSFGNSLSTSTRSQPVATDDGRCADGKGPTGFYCLDRQWKKSLFSQIILYNCNSTRKYGNRGGLEKMENGVKYPQKLLVLGGLQLKALV</sequence>
<evidence type="ECO:0000256" key="1">
    <source>
        <dbReference type="SAM" id="Phobius"/>
    </source>
</evidence>
<name>A0AAF0QXU2_SOLVR</name>
<dbReference type="EMBL" id="CP133616">
    <property type="protein sequence ID" value="WMV30740.1"/>
    <property type="molecule type" value="Genomic_DNA"/>
</dbReference>
<evidence type="ECO:0000313" key="2">
    <source>
        <dbReference type="EMBL" id="WMV30740.1"/>
    </source>
</evidence>
<keyword evidence="1" id="KW-1133">Transmembrane helix</keyword>
<dbReference type="AlphaFoldDB" id="A0AAF0QXU2"/>
<keyword evidence="1" id="KW-0812">Transmembrane</keyword>
<gene>
    <name evidence="2" type="ORF">MTR67_024125</name>
</gene>
<keyword evidence="1" id="KW-0472">Membrane</keyword>
<proteinExistence type="predicted"/>
<reference evidence="2" key="1">
    <citation type="submission" date="2023-08" db="EMBL/GenBank/DDBJ databases">
        <title>A de novo genome assembly of Solanum verrucosum Schlechtendal, a Mexican diploid species geographically isolated from the other diploid A-genome species in potato relatives.</title>
        <authorList>
            <person name="Hosaka K."/>
        </authorList>
    </citation>
    <scope>NUCLEOTIDE SEQUENCE</scope>
    <source>
        <tissue evidence="2">Young leaves</tissue>
    </source>
</reference>
<feature type="transmembrane region" description="Helical" evidence="1">
    <location>
        <begin position="120"/>
        <end position="140"/>
    </location>
</feature>
<dbReference type="Proteomes" id="UP001234989">
    <property type="component" value="Chromosome 5"/>
</dbReference>
<accession>A0AAF0QXU2</accession>
<organism evidence="2 3">
    <name type="scientific">Solanum verrucosum</name>
    <dbReference type="NCBI Taxonomy" id="315347"/>
    <lineage>
        <taxon>Eukaryota</taxon>
        <taxon>Viridiplantae</taxon>
        <taxon>Streptophyta</taxon>
        <taxon>Embryophyta</taxon>
        <taxon>Tracheophyta</taxon>
        <taxon>Spermatophyta</taxon>
        <taxon>Magnoliopsida</taxon>
        <taxon>eudicotyledons</taxon>
        <taxon>Gunneridae</taxon>
        <taxon>Pentapetalae</taxon>
        <taxon>asterids</taxon>
        <taxon>lamiids</taxon>
        <taxon>Solanales</taxon>
        <taxon>Solanaceae</taxon>
        <taxon>Solanoideae</taxon>
        <taxon>Solaneae</taxon>
        <taxon>Solanum</taxon>
    </lineage>
</organism>
<keyword evidence="3" id="KW-1185">Reference proteome</keyword>
<protein>
    <submittedName>
        <fullName evidence="2">Uncharacterized protein</fullName>
    </submittedName>
</protein>
<evidence type="ECO:0000313" key="3">
    <source>
        <dbReference type="Proteomes" id="UP001234989"/>
    </source>
</evidence>